<evidence type="ECO:0000256" key="1">
    <source>
        <dbReference type="ARBA" id="ARBA00004323"/>
    </source>
</evidence>
<gene>
    <name evidence="10" type="ORF">MAR_033407</name>
</gene>
<keyword evidence="5 9" id="KW-1133">Transmembrane helix</keyword>
<dbReference type="PANTHER" id="PTHR12137">
    <property type="entry name" value="CARBOHYDRATE SULFOTRANSFERASE"/>
    <property type="match status" value="1"/>
</dbReference>
<reference evidence="10" key="1">
    <citation type="submission" date="2022-11" db="EMBL/GenBank/DDBJ databases">
        <title>Centuries of genome instability and evolution in soft-shell clam transmissible cancer (bioRxiv).</title>
        <authorList>
            <person name="Hart S.F.M."/>
            <person name="Yonemitsu M.A."/>
            <person name="Giersch R.M."/>
            <person name="Beal B.F."/>
            <person name="Arriagada G."/>
            <person name="Davis B.W."/>
            <person name="Ostrander E.A."/>
            <person name="Goff S.P."/>
            <person name="Metzger M.J."/>
        </authorList>
    </citation>
    <scope>NUCLEOTIDE SEQUENCE</scope>
    <source>
        <strain evidence="10">MELC-2E11</strain>
        <tissue evidence="10">Siphon/mantle</tissue>
    </source>
</reference>
<dbReference type="EC" id="2.8.2.-" evidence="9"/>
<evidence type="ECO:0000256" key="2">
    <source>
        <dbReference type="ARBA" id="ARBA00006339"/>
    </source>
</evidence>
<keyword evidence="9" id="KW-0735">Signal-anchor</keyword>
<evidence type="ECO:0000256" key="7">
    <source>
        <dbReference type="ARBA" id="ARBA00023136"/>
    </source>
</evidence>
<keyword evidence="4 9" id="KW-0812">Transmembrane</keyword>
<dbReference type="Proteomes" id="UP001164746">
    <property type="component" value="Chromosome 17"/>
</dbReference>
<evidence type="ECO:0000256" key="8">
    <source>
        <dbReference type="ARBA" id="ARBA00023180"/>
    </source>
</evidence>
<evidence type="ECO:0000313" key="10">
    <source>
        <dbReference type="EMBL" id="WAR30865.1"/>
    </source>
</evidence>
<comment type="subcellular location">
    <subcellularLocation>
        <location evidence="1 9">Golgi apparatus membrane</location>
        <topology evidence="1 9">Single-pass type II membrane protein</topology>
    </subcellularLocation>
</comment>
<keyword evidence="11" id="KW-1185">Reference proteome</keyword>
<keyword evidence="3 9" id="KW-0808">Transferase</keyword>
<keyword evidence="7 9" id="KW-0472">Membrane</keyword>
<evidence type="ECO:0000256" key="3">
    <source>
        <dbReference type="ARBA" id="ARBA00022679"/>
    </source>
</evidence>
<name>A0ABY7G8X0_MYAAR</name>
<keyword evidence="9" id="KW-0119">Carbohydrate metabolism</keyword>
<sequence>MSRLWTKLPRRDVRNSVLAVFITSGLIFLSYITISKDNVQSSRFPLKHEESFATSPPMPFKEQRHESMYDRVTRVANICRKPDTKYYFKTAPITDSRHFLYNITGVCSCTVPKAASTSMKRLLLMAEFPEKADTFWNMPGNLLHAYKRDTESCTDNPGFSFFVTRNPYERLYSAYIDKIFLEKFEDVAVLLDAVYVKKVYSHLITRTTSALLAYTRAHGYYCQVANASFEHFLNFVANAKHIDPHYSPVSLLCNPCAHPVNYIFKQENLERESETLVDYLRETLQSNATFKDMELHLPNYIGNSGISHHIQTYHDVWKMRLMRNHCKLNTVSYREIWERLWQSLKISGNINETLEFKPKLFQGKGIILKSPERIIKDFKFVEELPVLSKEARARQRRKFLVEAYSKVSASTLKKIQKLFRLDFEMFGYDLQPPI</sequence>
<proteinExistence type="inferred from homology"/>
<dbReference type="PANTHER" id="PTHR12137:SF54">
    <property type="entry name" value="CARBOHYDRATE SULFOTRANSFERASE"/>
    <property type="match status" value="1"/>
</dbReference>
<comment type="similarity">
    <text evidence="2 9">Belongs to the sulfotransferase 2 family.</text>
</comment>
<keyword evidence="8 9" id="KW-0325">Glycoprotein</keyword>
<accession>A0ABY7G8X0</accession>
<dbReference type="Pfam" id="PF03567">
    <property type="entry name" value="Sulfotransfer_2"/>
    <property type="match status" value="1"/>
</dbReference>
<keyword evidence="6 9" id="KW-0333">Golgi apparatus</keyword>
<dbReference type="EMBL" id="CP111028">
    <property type="protein sequence ID" value="WAR30865.1"/>
    <property type="molecule type" value="Genomic_DNA"/>
</dbReference>
<evidence type="ECO:0000256" key="6">
    <source>
        <dbReference type="ARBA" id="ARBA00023034"/>
    </source>
</evidence>
<evidence type="ECO:0000256" key="9">
    <source>
        <dbReference type="RuleBase" id="RU364020"/>
    </source>
</evidence>
<feature type="transmembrane region" description="Helical" evidence="9">
    <location>
        <begin position="12"/>
        <end position="34"/>
    </location>
</feature>
<evidence type="ECO:0000313" key="11">
    <source>
        <dbReference type="Proteomes" id="UP001164746"/>
    </source>
</evidence>
<protein>
    <recommendedName>
        <fullName evidence="9">Carbohydrate sulfotransferase</fullName>
        <ecNumber evidence="9">2.8.2.-</ecNumber>
    </recommendedName>
</protein>
<organism evidence="10 11">
    <name type="scientific">Mya arenaria</name>
    <name type="common">Soft-shell clam</name>
    <dbReference type="NCBI Taxonomy" id="6604"/>
    <lineage>
        <taxon>Eukaryota</taxon>
        <taxon>Metazoa</taxon>
        <taxon>Spiralia</taxon>
        <taxon>Lophotrochozoa</taxon>
        <taxon>Mollusca</taxon>
        <taxon>Bivalvia</taxon>
        <taxon>Autobranchia</taxon>
        <taxon>Heteroconchia</taxon>
        <taxon>Euheterodonta</taxon>
        <taxon>Imparidentia</taxon>
        <taxon>Neoheterodontei</taxon>
        <taxon>Myida</taxon>
        <taxon>Myoidea</taxon>
        <taxon>Myidae</taxon>
        <taxon>Mya</taxon>
    </lineage>
</organism>
<evidence type="ECO:0000256" key="4">
    <source>
        <dbReference type="ARBA" id="ARBA00022692"/>
    </source>
</evidence>
<evidence type="ECO:0000256" key="5">
    <source>
        <dbReference type="ARBA" id="ARBA00022989"/>
    </source>
</evidence>
<dbReference type="InterPro" id="IPR005331">
    <property type="entry name" value="Sulfotransferase"/>
</dbReference>
<dbReference type="InterPro" id="IPR018011">
    <property type="entry name" value="Carb_sulfotrans_8-10"/>
</dbReference>